<evidence type="ECO:0000256" key="1">
    <source>
        <dbReference type="SAM" id="SignalP"/>
    </source>
</evidence>
<feature type="chain" id="PRO_5042211043" description="Cadherin domain-containing protein" evidence="1">
    <location>
        <begin position="23"/>
        <end position="779"/>
    </location>
</feature>
<dbReference type="Gene3D" id="2.60.40.3010">
    <property type="match status" value="1"/>
</dbReference>
<dbReference type="GeneID" id="99503822"/>
<organism evidence="2 3">
    <name type="scientific">Pseudoalteromonas lipolytica</name>
    <dbReference type="NCBI Taxonomy" id="570156"/>
    <lineage>
        <taxon>Bacteria</taxon>
        <taxon>Pseudomonadati</taxon>
        <taxon>Pseudomonadota</taxon>
        <taxon>Gammaproteobacteria</taxon>
        <taxon>Alteromonadales</taxon>
        <taxon>Pseudoalteromonadaceae</taxon>
        <taxon>Pseudoalteromonas</taxon>
    </lineage>
</organism>
<evidence type="ECO:0000313" key="3">
    <source>
        <dbReference type="Proteomes" id="UP000264605"/>
    </source>
</evidence>
<gene>
    <name evidence="2" type="ORF">D0907_00015</name>
</gene>
<sequence>MRAILSATAFAVSMAITASATAQWGNDTSTFVTATAGAASHKTQVDHQGNIIIGYSDPNSGYNFLVNKLDRHGNIAWEQGAKTLYERQQSYILTWSMMLDDEGAIYTGIEDLNIYPYGTMIFKTNADGSNGWETPFIPSPEDAGRTLPVHLTSAGDKLFYALDYDTTSRSAKVALGMLDKQGNELWNTAEQMQTTRFSSFTTVKDGLVVLFSGIRDDGENSMFIQKYSFEGKPLWGDKPKPIMFGEVSLPARSSGGASMVADGKGGVTFAWSHPTLFNSNVLFQHVDAEGNLQFPNSGLRLSHGDDMEFDNTAHPSLIATNDGYVVTWAAQYSKNNFGNYGLFMQHVAHDGTLILGSEPTPLVPILYGDKQDSGYYSAGYLSRYNNNFSYVYSKSEDYTTQTENLYRVDFTIEGEVLNDQVIAKVDTVMNGESIAHSPFGETIASLRTSFDMDAEVKVQSITQSGDVGNEQGVRLAWPNLPLYTNEDEAFTVSLPFIDDLQSSYNVNVAGVNVDDSSQYDAQITANAVTLSITPESEFAGKIPFTVTLNDREDATRSHSMTYTLNVAAINDAPSIVIPESITAGEAETVFVSAEVTDPDNTSLNIEWLQTAGPAVDFDPRAMELSFTSPVVQEPVDLTFSLTVDDGASTTTEQTTVTIKNDKQPSLAGSTSINVEEGNNFNIDLTLTAAKGPVSISWQQLKGPAITLTNPQSLVTQGSAPFVKGTENASLIASVTDANGETATHQVDVTITNNESSGSFGISIIALFGMLLCRRPRSMK</sequence>
<dbReference type="RefSeq" id="WP_118843849.1">
    <property type="nucleotide sequence ID" value="NZ_CP032090.1"/>
</dbReference>
<dbReference type="InterPro" id="IPR013783">
    <property type="entry name" value="Ig-like_fold"/>
</dbReference>
<dbReference type="EMBL" id="CP032090">
    <property type="protein sequence ID" value="AXV63777.1"/>
    <property type="molecule type" value="Genomic_DNA"/>
</dbReference>
<dbReference type="Gene3D" id="2.60.40.10">
    <property type="entry name" value="Immunoglobulins"/>
    <property type="match status" value="1"/>
</dbReference>
<accession>A0AAD0RW58</accession>
<protein>
    <recommendedName>
        <fullName evidence="4">Cadherin domain-containing protein</fullName>
    </recommendedName>
</protein>
<dbReference type="Proteomes" id="UP000264605">
    <property type="component" value="Chromosome"/>
</dbReference>
<reference evidence="2 3" key="1">
    <citation type="submission" date="2018-08" db="EMBL/GenBank/DDBJ databases">
        <title>Draft genome sequence of Pseudoalteromonas donghaensis HJ51.</title>
        <authorList>
            <person name="Oh J."/>
            <person name="Roh D."/>
        </authorList>
    </citation>
    <scope>NUCLEOTIDE SEQUENCE [LARGE SCALE GENOMIC DNA]</scope>
    <source>
        <strain evidence="2 3">HJ51</strain>
    </source>
</reference>
<feature type="signal peptide" evidence="1">
    <location>
        <begin position="1"/>
        <end position="22"/>
    </location>
</feature>
<keyword evidence="1" id="KW-0732">Signal</keyword>
<proteinExistence type="predicted"/>
<name>A0AAD0RW58_9GAMM</name>
<evidence type="ECO:0000313" key="2">
    <source>
        <dbReference type="EMBL" id="AXV63777.1"/>
    </source>
</evidence>
<dbReference type="AlphaFoldDB" id="A0AAD0RW58"/>
<evidence type="ECO:0008006" key="4">
    <source>
        <dbReference type="Google" id="ProtNLM"/>
    </source>
</evidence>
<dbReference type="KEGG" id="pdj:D0907_00015"/>